<reference evidence="1" key="1">
    <citation type="submission" date="2023-10" db="EMBL/GenBank/DDBJ databases">
        <authorList>
            <person name="Domelevo Entfellner J.-B."/>
        </authorList>
    </citation>
    <scope>NUCLEOTIDE SEQUENCE</scope>
</reference>
<protein>
    <submittedName>
        <fullName evidence="1">Uncharacterized protein</fullName>
    </submittedName>
</protein>
<dbReference type="Gramene" id="rna-AYBTSS11_LOCUS17549">
    <property type="protein sequence ID" value="CAJ1958086.1"/>
    <property type="gene ID" value="gene-AYBTSS11_LOCUS17549"/>
</dbReference>
<evidence type="ECO:0000313" key="1">
    <source>
        <dbReference type="EMBL" id="CAJ1958086.1"/>
    </source>
</evidence>
<keyword evidence="2" id="KW-1185">Reference proteome</keyword>
<evidence type="ECO:0000313" key="2">
    <source>
        <dbReference type="Proteomes" id="UP001189624"/>
    </source>
</evidence>
<sequence>MQIDVARLDVFFGCCVGGRKNKVKVMGSGDTCVAGSWGNNGSGHVRGASVEGGVGPGAESIGVRCTRHGAGMGNLCSVACYVMCALPPISATCPLFLGPLWFSSIEISFKP</sequence>
<dbReference type="EMBL" id="OY731402">
    <property type="protein sequence ID" value="CAJ1958086.1"/>
    <property type="molecule type" value="Genomic_DNA"/>
</dbReference>
<proteinExistence type="predicted"/>
<organism evidence="1 2">
    <name type="scientific">Sphenostylis stenocarpa</name>
    <dbReference type="NCBI Taxonomy" id="92480"/>
    <lineage>
        <taxon>Eukaryota</taxon>
        <taxon>Viridiplantae</taxon>
        <taxon>Streptophyta</taxon>
        <taxon>Embryophyta</taxon>
        <taxon>Tracheophyta</taxon>
        <taxon>Spermatophyta</taxon>
        <taxon>Magnoliopsida</taxon>
        <taxon>eudicotyledons</taxon>
        <taxon>Gunneridae</taxon>
        <taxon>Pentapetalae</taxon>
        <taxon>rosids</taxon>
        <taxon>fabids</taxon>
        <taxon>Fabales</taxon>
        <taxon>Fabaceae</taxon>
        <taxon>Papilionoideae</taxon>
        <taxon>50 kb inversion clade</taxon>
        <taxon>NPAAA clade</taxon>
        <taxon>indigoferoid/millettioid clade</taxon>
        <taxon>Phaseoleae</taxon>
        <taxon>Sphenostylis</taxon>
    </lineage>
</organism>
<accession>A0AA86VIS4</accession>
<dbReference type="AlphaFoldDB" id="A0AA86VIS4"/>
<name>A0AA86VIS4_9FABA</name>
<gene>
    <name evidence="1" type="ORF">AYBTSS11_LOCUS17549</name>
</gene>
<dbReference type="Proteomes" id="UP001189624">
    <property type="component" value="Chromosome 5"/>
</dbReference>